<evidence type="ECO:0000313" key="2">
    <source>
        <dbReference type="Proteomes" id="UP000053097"/>
    </source>
</evidence>
<name>A0A026WX19_OOCBI</name>
<proteinExistence type="predicted"/>
<reference evidence="1 2" key="1">
    <citation type="journal article" date="2014" name="Curr. Biol.">
        <title>The genome of the clonal raider ant Cerapachys biroi.</title>
        <authorList>
            <person name="Oxley P.R."/>
            <person name="Ji L."/>
            <person name="Fetter-Pruneda I."/>
            <person name="McKenzie S.K."/>
            <person name="Li C."/>
            <person name="Hu H."/>
            <person name="Zhang G."/>
            <person name="Kronauer D.J."/>
        </authorList>
    </citation>
    <scope>NUCLEOTIDE SEQUENCE [LARGE SCALE GENOMIC DNA]</scope>
</reference>
<gene>
    <name evidence="1" type="ORF">X777_13370</name>
</gene>
<organism evidence="1 2">
    <name type="scientific">Ooceraea biroi</name>
    <name type="common">Clonal raider ant</name>
    <name type="synonym">Cerapachys biroi</name>
    <dbReference type="NCBI Taxonomy" id="2015173"/>
    <lineage>
        <taxon>Eukaryota</taxon>
        <taxon>Metazoa</taxon>
        <taxon>Ecdysozoa</taxon>
        <taxon>Arthropoda</taxon>
        <taxon>Hexapoda</taxon>
        <taxon>Insecta</taxon>
        <taxon>Pterygota</taxon>
        <taxon>Neoptera</taxon>
        <taxon>Endopterygota</taxon>
        <taxon>Hymenoptera</taxon>
        <taxon>Apocrita</taxon>
        <taxon>Aculeata</taxon>
        <taxon>Formicoidea</taxon>
        <taxon>Formicidae</taxon>
        <taxon>Dorylinae</taxon>
        <taxon>Ooceraea</taxon>
    </lineage>
</organism>
<keyword evidence="2" id="KW-1185">Reference proteome</keyword>
<sequence length="193" mass="22111">MIAAASAKMCMNVTVLVCSVPKSFLVMETGKIALHGVRVFAIRVILGLNFRHLELQATRVQIESCTITPAHVQRNVFCTEAFHHRSGGLVHQLLRDPQSSMRAFHSQTGNVSMRIILAIFFHLGEHVAHYSPLLVLRYVAQLWPRESVIEIILHLIIFRQALQITVLYVQQVLRSRTTYVYRHLEWICLSRDT</sequence>
<protein>
    <submittedName>
        <fullName evidence="1">Uncharacterized protein</fullName>
    </submittedName>
</protein>
<dbReference type="Proteomes" id="UP000053097">
    <property type="component" value="Unassembled WGS sequence"/>
</dbReference>
<evidence type="ECO:0000313" key="1">
    <source>
        <dbReference type="EMBL" id="EZA60281.1"/>
    </source>
</evidence>
<dbReference type="EMBL" id="KK107078">
    <property type="protein sequence ID" value="EZA60281.1"/>
    <property type="molecule type" value="Genomic_DNA"/>
</dbReference>
<dbReference type="AlphaFoldDB" id="A0A026WX19"/>
<accession>A0A026WX19</accession>